<dbReference type="PROSITE" id="PS00954">
    <property type="entry name" value="IGP_DEHYDRATASE_1"/>
    <property type="match status" value="1"/>
</dbReference>
<dbReference type="Gene3D" id="3.30.230.40">
    <property type="entry name" value="Imidazole glycerol phosphate dehydratase, domain 1"/>
    <property type="match status" value="2"/>
</dbReference>
<dbReference type="AlphaFoldDB" id="A0A1Y4SWT4"/>
<dbReference type="InterPro" id="IPR038494">
    <property type="entry name" value="IGPD_sf"/>
</dbReference>
<keyword evidence="3 6" id="KW-0028">Amino-acid biosynthesis</keyword>
<keyword evidence="5 6" id="KW-0456">Lyase</keyword>
<organism evidence="8 9">
    <name type="scientific">Massilimicrobiota timonensis</name>
    <dbReference type="NCBI Taxonomy" id="1776392"/>
    <lineage>
        <taxon>Bacteria</taxon>
        <taxon>Bacillati</taxon>
        <taxon>Bacillota</taxon>
        <taxon>Erysipelotrichia</taxon>
        <taxon>Erysipelotrichales</taxon>
        <taxon>Erysipelotrichaceae</taxon>
        <taxon>Massilimicrobiota</taxon>
    </lineage>
</organism>
<comment type="similarity">
    <text evidence="6 7">Belongs to the imidazoleglycerol-phosphate dehydratase family.</text>
</comment>
<keyword evidence="9" id="KW-1185">Reference proteome</keyword>
<dbReference type="PANTHER" id="PTHR23133">
    <property type="entry name" value="IMIDAZOLEGLYCEROL-PHOSPHATE DEHYDRATASE HIS7"/>
    <property type="match status" value="1"/>
</dbReference>
<dbReference type="GO" id="GO:0000105">
    <property type="term" value="P:L-histidine biosynthetic process"/>
    <property type="evidence" value="ECO:0007669"/>
    <property type="project" value="UniProtKB-UniRule"/>
</dbReference>
<comment type="caution">
    <text evidence="8">The sequence shown here is derived from an EMBL/GenBank/DDBJ whole genome shotgun (WGS) entry which is preliminary data.</text>
</comment>
<dbReference type="InterPro" id="IPR020568">
    <property type="entry name" value="Ribosomal_Su5_D2-typ_SF"/>
</dbReference>
<evidence type="ECO:0000256" key="4">
    <source>
        <dbReference type="ARBA" id="ARBA00023102"/>
    </source>
</evidence>
<dbReference type="HAMAP" id="MF_00076">
    <property type="entry name" value="HisB"/>
    <property type="match status" value="1"/>
</dbReference>
<evidence type="ECO:0000256" key="7">
    <source>
        <dbReference type="RuleBase" id="RU000599"/>
    </source>
</evidence>
<evidence type="ECO:0000256" key="2">
    <source>
        <dbReference type="ARBA" id="ARBA00016664"/>
    </source>
</evidence>
<evidence type="ECO:0000256" key="6">
    <source>
        <dbReference type="HAMAP-Rule" id="MF_00076"/>
    </source>
</evidence>
<dbReference type="InterPro" id="IPR020565">
    <property type="entry name" value="ImidazoleglycerP_deHydtase_CS"/>
</dbReference>
<sequence>MRQSQIKRITKETSIEMSLCLEGTGQAQVDTGIGFMDHMFELLAFHSGIDCIVKCQGDLKVDSHHTVEDLGIVFGECLKEALGDKKGIYRYGQMAIPMDEALVTTTLDLSGRPYLVYQAQLPCQHLGNYETEMTKEFFKAVSDHALMTLHIVENYGENTHHIIEAMFKSFARALKQAICIDEKNREQIVSSKGVL</sequence>
<dbReference type="NCBIfam" id="NF002111">
    <property type="entry name" value="PRK00951.2-1"/>
    <property type="match status" value="1"/>
</dbReference>
<evidence type="ECO:0000256" key="5">
    <source>
        <dbReference type="ARBA" id="ARBA00023239"/>
    </source>
</evidence>
<name>A0A1Y4SWT4_9FIRM</name>
<dbReference type="Pfam" id="PF00475">
    <property type="entry name" value="IGPD"/>
    <property type="match status" value="1"/>
</dbReference>
<dbReference type="EMBL" id="NFLJ01000017">
    <property type="protein sequence ID" value="OUQ34355.1"/>
    <property type="molecule type" value="Genomic_DNA"/>
</dbReference>
<dbReference type="Proteomes" id="UP000195305">
    <property type="component" value="Unassembled WGS sequence"/>
</dbReference>
<evidence type="ECO:0000313" key="8">
    <source>
        <dbReference type="EMBL" id="OUQ34355.1"/>
    </source>
</evidence>
<comment type="catalytic activity">
    <reaction evidence="6 7">
        <text>D-erythro-1-(imidazol-4-yl)glycerol 3-phosphate = 3-(imidazol-4-yl)-2-oxopropyl phosphate + H2O</text>
        <dbReference type="Rhea" id="RHEA:11040"/>
        <dbReference type="ChEBI" id="CHEBI:15377"/>
        <dbReference type="ChEBI" id="CHEBI:57766"/>
        <dbReference type="ChEBI" id="CHEBI:58278"/>
        <dbReference type="EC" id="4.2.1.19"/>
    </reaction>
</comment>
<dbReference type="CDD" id="cd07914">
    <property type="entry name" value="IGPD"/>
    <property type="match status" value="1"/>
</dbReference>
<reference evidence="8 9" key="1">
    <citation type="journal article" date="2018" name="BMC Genomics">
        <title>Whole genome sequencing and function prediction of 133 gut anaerobes isolated from chicken caecum in pure cultures.</title>
        <authorList>
            <person name="Medvecky M."/>
            <person name="Cejkova D."/>
            <person name="Polansky O."/>
            <person name="Karasova D."/>
            <person name="Kubasova T."/>
            <person name="Cizek A."/>
            <person name="Rychlik I."/>
        </authorList>
    </citation>
    <scope>NUCLEOTIDE SEQUENCE [LARGE SCALE GENOMIC DNA]</scope>
    <source>
        <strain evidence="8 9">An13</strain>
    </source>
</reference>
<keyword evidence="6" id="KW-0963">Cytoplasm</keyword>
<evidence type="ECO:0000313" key="9">
    <source>
        <dbReference type="Proteomes" id="UP000195305"/>
    </source>
</evidence>
<dbReference type="NCBIfam" id="NF002114">
    <property type="entry name" value="PRK00951.2-4"/>
    <property type="match status" value="1"/>
</dbReference>
<dbReference type="FunFam" id="3.30.230.40:FF:000003">
    <property type="entry name" value="Imidazoleglycerol-phosphate dehydratase HisB"/>
    <property type="match status" value="1"/>
</dbReference>
<gene>
    <name evidence="6" type="primary">hisB</name>
    <name evidence="8" type="ORF">B5E75_06870</name>
</gene>
<accession>A0A1Y4SWT4</accession>
<evidence type="ECO:0000256" key="1">
    <source>
        <dbReference type="ARBA" id="ARBA00005047"/>
    </source>
</evidence>
<dbReference type="SUPFAM" id="SSF54211">
    <property type="entry name" value="Ribosomal protein S5 domain 2-like"/>
    <property type="match status" value="2"/>
</dbReference>
<dbReference type="RefSeq" id="WP_087358023.1">
    <property type="nucleotide sequence ID" value="NZ_NFLJ01000017.1"/>
</dbReference>
<keyword evidence="4 6" id="KW-0368">Histidine biosynthesis</keyword>
<protein>
    <recommendedName>
        <fullName evidence="2 6">Imidazoleglycerol-phosphate dehydratase</fullName>
        <shortName evidence="6">IGPD</shortName>
        <ecNumber evidence="6 7">4.2.1.19</ecNumber>
    </recommendedName>
</protein>
<dbReference type="GO" id="GO:0005737">
    <property type="term" value="C:cytoplasm"/>
    <property type="evidence" value="ECO:0007669"/>
    <property type="project" value="UniProtKB-SubCell"/>
</dbReference>
<dbReference type="FunFam" id="3.30.230.40:FF:000001">
    <property type="entry name" value="Imidazoleglycerol-phosphate dehydratase HisB"/>
    <property type="match status" value="1"/>
</dbReference>
<evidence type="ECO:0000256" key="3">
    <source>
        <dbReference type="ARBA" id="ARBA00022605"/>
    </source>
</evidence>
<comment type="subcellular location">
    <subcellularLocation>
        <location evidence="6 7">Cytoplasm</location>
    </subcellularLocation>
</comment>
<dbReference type="OrthoDB" id="9790411at2"/>
<comment type="pathway">
    <text evidence="1 6 7">Amino-acid biosynthesis; L-histidine biosynthesis; L-histidine from 5-phospho-alpha-D-ribose 1-diphosphate: step 6/9.</text>
</comment>
<dbReference type="PROSITE" id="PS00955">
    <property type="entry name" value="IGP_DEHYDRATASE_2"/>
    <property type="match status" value="1"/>
</dbReference>
<dbReference type="PANTHER" id="PTHR23133:SF2">
    <property type="entry name" value="IMIDAZOLEGLYCEROL-PHOSPHATE DEHYDRATASE"/>
    <property type="match status" value="1"/>
</dbReference>
<dbReference type="UniPathway" id="UPA00031">
    <property type="reaction ID" value="UER00011"/>
</dbReference>
<dbReference type="InterPro" id="IPR000807">
    <property type="entry name" value="ImidazoleglycerolP_deHydtase"/>
</dbReference>
<dbReference type="EC" id="4.2.1.19" evidence="6 7"/>
<proteinExistence type="inferred from homology"/>
<dbReference type="GO" id="GO:0004424">
    <property type="term" value="F:imidazoleglycerol-phosphate dehydratase activity"/>
    <property type="evidence" value="ECO:0007669"/>
    <property type="project" value="UniProtKB-UniRule"/>
</dbReference>